<protein>
    <recommendedName>
        <fullName evidence="2">SCP domain-containing protein</fullName>
    </recommendedName>
</protein>
<evidence type="ECO:0000259" key="2">
    <source>
        <dbReference type="Pfam" id="PF00188"/>
    </source>
</evidence>
<dbReference type="EMBL" id="JAAZSQ010000039">
    <property type="protein sequence ID" value="NKX56828.1"/>
    <property type="molecule type" value="Genomic_DNA"/>
</dbReference>
<proteinExistence type="predicted"/>
<dbReference type="PANTHER" id="PTHR31157:SF1">
    <property type="entry name" value="SCP DOMAIN-CONTAINING PROTEIN"/>
    <property type="match status" value="1"/>
</dbReference>
<dbReference type="InterPro" id="IPR014044">
    <property type="entry name" value="CAP_dom"/>
</dbReference>
<evidence type="ECO:0000256" key="1">
    <source>
        <dbReference type="SAM" id="SignalP"/>
    </source>
</evidence>
<gene>
    <name evidence="3" type="ORF">HGG74_20360</name>
</gene>
<dbReference type="InterPro" id="IPR035940">
    <property type="entry name" value="CAP_sf"/>
</dbReference>
<dbReference type="SUPFAM" id="SSF55797">
    <property type="entry name" value="PR-1-like"/>
    <property type="match status" value="1"/>
</dbReference>
<dbReference type="CDD" id="cd05379">
    <property type="entry name" value="CAP_bacterial"/>
    <property type="match status" value="1"/>
</dbReference>
<dbReference type="SUPFAM" id="SSF69318">
    <property type="entry name" value="Integrin alpha N-terminal domain"/>
    <property type="match status" value="1"/>
</dbReference>
<evidence type="ECO:0000313" key="4">
    <source>
        <dbReference type="Proteomes" id="UP000544090"/>
    </source>
</evidence>
<feature type="domain" description="SCP" evidence="2">
    <location>
        <begin position="41"/>
        <end position="158"/>
    </location>
</feature>
<dbReference type="Proteomes" id="UP000544090">
    <property type="component" value="Unassembled WGS sequence"/>
</dbReference>
<feature type="signal peptide" evidence="1">
    <location>
        <begin position="1"/>
        <end position="28"/>
    </location>
</feature>
<sequence>MHPTCRPLTVLVLLLGLLLAGMMPSAAATRTDRDPFIAEILALTNQHRTAHGLPPVVWNQAIADISQAWAEEQNRRITKDTFEMKTIHRDGYGSWQIPAGWDWYTENIGINNNARQIVDWWMSSTAHRAGILNPKATDVGLGWMKTTHPDYHGMYVVVENLAGYPGTRADLPPADLSPVREGDVAAVDESGYLYVYPSALGGDLWNRTYLSSGWEDVIQLEVADWNSDGIQDIIARWSDGRLTVHYGQSSGGLSAATTIGSSGWSGYDVEATRWKKDEKHPGLIARHTASGRLYLYANPTGARHGSRTLIGTGFKGMETLTLDYDADGKMDLVARTATGTGQLKLYRSNGSGRFISGTRKIIRSSGFGKFTHLSTAPAHLGEGTTGILGREKSGDLRYFPVAPNKVRNGITIGVGGWDTLTLGS</sequence>
<dbReference type="RefSeq" id="WP_168489359.1">
    <property type="nucleotide sequence ID" value="NZ_JAAZSQ010000039.1"/>
</dbReference>
<keyword evidence="4" id="KW-1185">Reference proteome</keyword>
<feature type="chain" id="PRO_5039709234" description="SCP domain-containing protein" evidence="1">
    <location>
        <begin position="29"/>
        <end position="424"/>
    </location>
</feature>
<comment type="caution">
    <text evidence="3">The sequence shown here is derived from an EMBL/GenBank/DDBJ whole genome shotgun (WGS) entry which is preliminary data.</text>
</comment>
<name>A0A7X6K7X5_9MICC</name>
<organism evidence="3 4">
    <name type="scientific">Arthrobacter mobilis</name>
    <dbReference type="NCBI Taxonomy" id="2724944"/>
    <lineage>
        <taxon>Bacteria</taxon>
        <taxon>Bacillati</taxon>
        <taxon>Actinomycetota</taxon>
        <taxon>Actinomycetes</taxon>
        <taxon>Micrococcales</taxon>
        <taxon>Micrococcaceae</taxon>
        <taxon>Arthrobacter</taxon>
    </lineage>
</organism>
<dbReference type="AlphaFoldDB" id="A0A7X6K7X5"/>
<dbReference type="Pfam" id="PF00188">
    <property type="entry name" value="CAP"/>
    <property type="match status" value="1"/>
</dbReference>
<dbReference type="InterPro" id="IPR028994">
    <property type="entry name" value="Integrin_alpha_N"/>
</dbReference>
<dbReference type="Gene3D" id="3.40.33.10">
    <property type="entry name" value="CAP"/>
    <property type="match status" value="1"/>
</dbReference>
<evidence type="ECO:0000313" key="3">
    <source>
        <dbReference type="EMBL" id="NKX56828.1"/>
    </source>
</evidence>
<reference evidence="3 4" key="1">
    <citation type="submission" date="2020-04" db="EMBL/GenBank/DDBJ databases">
        <title>Arthrobacter sp. nov.</title>
        <authorList>
            <person name="Liu S."/>
        </authorList>
    </citation>
    <scope>NUCLEOTIDE SEQUENCE [LARGE SCALE GENOMIC DNA]</scope>
    <source>
        <strain evidence="3 4">E918</strain>
    </source>
</reference>
<accession>A0A7X6K7X5</accession>
<dbReference type="PANTHER" id="PTHR31157">
    <property type="entry name" value="SCP DOMAIN-CONTAINING PROTEIN"/>
    <property type="match status" value="1"/>
</dbReference>
<keyword evidence="1" id="KW-0732">Signal</keyword>